<dbReference type="Pfam" id="PF01315">
    <property type="entry name" value="Ald_Xan_dh_C"/>
    <property type="match status" value="1"/>
</dbReference>
<dbReference type="EMBL" id="CP021404">
    <property type="protein sequence ID" value="ATI41459.1"/>
    <property type="molecule type" value="Genomic_DNA"/>
</dbReference>
<dbReference type="GO" id="GO:0005506">
    <property type="term" value="F:iron ion binding"/>
    <property type="evidence" value="ECO:0007669"/>
    <property type="project" value="InterPro"/>
</dbReference>
<dbReference type="InterPro" id="IPR036856">
    <property type="entry name" value="Ald_Oxase/Xan_DH_a/b_sf"/>
</dbReference>
<sequence length="770" mass="82451">MTKQAHQFGTSQSIKRIEDLRLLTGHGRYVDDIAPEGALHAYFLRSPVAHADITTLDVAEARALDGVHLVLTAADLEAAGLTASLPFSVMTNRDGSKGAAPHRPILARDRVRFVGEAVAIIVADTPEIARDAAELVELDLDDLDVSLGLAPGGPQIHAEAPDNVAFDWGIGDEAATDAALAASAHRISMEVTDNRVIINPLETRGSYAEWDGSRLHYCVNGQGVWDLKTDLAQMLGLDEDAVRVTNPDVGGGFGLKAQTFPEDFAIAQAARVLGRPVRWQADRGEAMLSDHAGRDLVSQAEIGFDENFRITAYKVENLSNLGAYNSGFGQGIQSTLFAKVFAGTYDIRTAYLGCRGIYTNTTQTDAYRGAGRPEAIYVLERVMDTAARQLGISPWDLRRRNFIAPDAFPYRTVVGELYDVGDFARVLDRVEAEADVAGFAARRDASAAQGKLRGIGLCYYIESILGDPSEGAAVELTEDGGATLYVGTQSNGQGHETVYAGFLSARTGIPVEAIEVVQGDSDRIKQGGGTGGSRSVTTQTTATVAMIDTMIRSLTPFVAEQMGTEPDAVRFDDDHRFRAEGSNMSPDLREVAQLARAAGRDDLLRHEARAKLPGRSYPNGGHVAEVEIDPETGLTQVVRYTVTDDFGVLVHPQLVEGQVHGGIAQGIGQAISEHTVYDDTGQLLTASFMDYGMPRAVDMPGISFSTEPVPSTANVLGMKGCGEAGTVGSLAAVSNAVLDALWARGVRRADMPFTPMRVWDMLARANAPES</sequence>
<dbReference type="OrthoDB" id="9758509at2"/>
<dbReference type="AlphaFoldDB" id="A0A291LXN2"/>
<dbReference type="Pfam" id="PF02738">
    <property type="entry name" value="MoCoBD_1"/>
    <property type="match status" value="1"/>
</dbReference>
<dbReference type="PANTHER" id="PTHR11908:SF132">
    <property type="entry name" value="ALDEHYDE OXIDASE 1-RELATED"/>
    <property type="match status" value="1"/>
</dbReference>
<dbReference type="SUPFAM" id="SSF54665">
    <property type="entry name" value="CO dehydrogenase molybdoprotein N-domain-like"/>
    <property type="match status" value="1"/>
</dbReference>
<dbReference type="PANTHER" id="PTHR11908">
    <property type="entry name" value="XANTHINE DEHYDROGENASE"/>
    <property type="match status" value="1"/>
</dbReference>
<dbReference type="RefSeq" id="WP_097372898.1">
    <property type="nucleotide sequence ID" value="NZ_CP021404.1"/>
</dbReference>
<dbReference type="InterPro" id="IPR046867">
    <property type="entry name" value="AldOxase/xan_DH_MoCoBD2"/>
</dbReference>
<dbReference type="Pfam" id="PF20256">
    <property type="entry name" value="MoCoBD_2"/>
    <property type="match status" value="1"/>
</dbReference>
<protein>
    <submittedName>
        <fullName evidence="4">Xanthine dehydrogenase</fullName>
    </submittedName>
</protein>
<organism evidence="4 5">
    <name type="scientific">Pacificitalea manganoxidans</name>
    <dbReference type="NCBI Taxonomy" id="1411902"/>
    <lineage>
        <taxon>Bacteria</taxon>
        <taxon>Pseudomonadati</taxon>
        <taxon>Pseudomonadota</taxon>
        <taxon>Alphaproteobacteria</taxon>
        <taxon>Rhodobacterales</taxon>
        <taxon>Paracoccaceae</taxon>
        <taxon>Pacificitalea</taxon>
    </lineage>
</organism>
<accession>A0A291LXN2</accession>
<dbReference type="InterPro" id="IPR000674">
    <property type="entry name" value="Ald_Oxase/Xan_DH_a/b"/>
</dbReference>
<dbReference type="InterPro" id="IPR037165">
    <property type="entry name" value="AldOxase/xan_DH_Mopterin-bd_sf"/>
</dbReference>
<evidence type="ECO:0000256" key="1">
    <source>
        <dbReference type="ARBA" id="ARBA00022505"/>
    </source>
</evidence>
<dbReference type="Gene3D" id="3.90.1170.50">
    <property type="entry name" value="Aldehyde oxidase/xanthine dehydrogenase, a/b hammerhead"/>
    <property type="match status" value="1"/>
</dbReference>
<dbReference type="SMART" id="SM01008">
    <property type="entry name" value="Ald_Xan_dh_C"/>
    <property type="match status" value="1"/>
</dbReference>
<dbReference type="Gene3D" id="3.30.365.10">
    <property type="entry name" value="Aldehyde oxidase/xanthine dehydrogenase, molybdopterin binding domain"/>
    <property type="match status" value="4"/>
</dbReference>
<feature type="domain" description="Aldehyde oxidase/xanthine dehydrogenase a/b hammerhead" evidence="3">
    <location>
        <begin position="24"/>
        <end position="144"/>
    </location>
</feature>
<reference evidence="4 5" key="1">
    <citation type="submission" date="2017-05" db="EMBL/GenBank/DDBJ databases">
        <title>Comparative genomic and metabolic analysis of manganese-oxidizing mechanisms in Celeribater manganoxidans DY25T: its adaption to the environment of polymetallic nodule.</title>
        <authorList>
            <person name="Wang X."/>
        </authorList>
    </citation>
    <scope>NUCLEOTIDE SEQUENCE [LARGE SCALE GENOMIC DNA]</scope>
    <source>
        <strain evidence="4 5">DY25</strain>
    </source>
</reference>
<dbReference type="KEGG" id="cmag:CBW24_05225"/>
<name>A0A291LXN2_9RHOB</name>
<keyword evidence="1" id="KW-0500">Molybdenum</keyword>
<keyword evidence="2" id="KW-0560">Oxidoreductase</keyword>
<dbReference type="InterPro" id="IPR008274">
    <property type="entry name" value="AldOxase/xan_DH_MoCoBD1"/>
</dbReference>
<dbReference type="SUPFAM" id="SSF56003">
    <property type="entry name" value="Molybdenum cofactor-binding domain"/>
    <property type="match status" value="1"/>
</dbReference>
<proteinExistence type="predicted"/>
<evidence type="ECO:0000313" key="5">
    <source>
        <dbReference type="Proteomes" id="UP000219050"/>
    </source>
</evidence>
<evidence type="ECO:0000259" key="3">
    <source>
        <dbReference type="SMART" id="SM01008"/>
    </source>
</evidence>
<evidence type="ECO:0000313" key="4">
    <source>
        <dbReference type="EMBL" id="ATI41459.1"/>
    </source>
</evidence>
<gene>
    <name evidence="4" type="ORF">CBW24_05225</name>
</gene>
<dbReference type="Proteomes" id="UP000219050">
    <property type="component" value="Chromosome"/>
</dbReference>
<dbReference type="GO" id="GO:0016491">
    <property type="term" value="F:oxidoreductase activity"/>
    <property type="evidence" value="ECO:0007669"/>
    <property type="project" value="UniProtKB-KW"/>
</dbReference>
<keyword evidence="5" id="KW-1185">Reference proteome</keyword>
<dbReference type="InterPro" id="IPR016208">
    <property type="entry name" value="Ald_Oxase/xanthine_DH-like"/>
</dbReference>
<evidence type="ECO:0000256" key="2">
    <source>
        <dbReference type="ARBA" id="ARBA00023002"/>
    </source>
</evidence>